<keyword evidence="4" id="KW-1185">Reference proteome</keyword>
<sequence length="334" mass="38185">MPDVKPIQDFHGFYEDERTDFDLRERLQELSRPKEPKVEWWTNVGPNVMWGTQEMLWPIRPEAKEATPTERVINLSTPKKNFQTGMHAGRPIFYYSCGRPSMIWENKSNVKEANERVSVLSTPKQPSREFTNQEIKEPYTEQDLKRMYPNVKRPQFLFSCGRSSPIWTVQKGALSAGDRPRTQNLAYPRPPHREFQPSRQVETIIAGSALSAAASERIQSLSTPKDRPHGPFRPPQWPVTPGARNAISSSRCVDLARPKATVEGYQLPRDEMWPVTRAAKRGSASGRLQELCRPVVRASMDHVQFNPDAFLVKETALKGVIPKRCDELAQPIQR</sequence>
<protein>
    <submittedName>
        <fullName evidence="3">Testicular haploid expressed gene protein-like</fullName>
    </submittedName>
</protein>
<organism evidence="3 4">
    <name type="scientific">Mizuhopecten yessoensis</name>
    <name type="common">Japanese scallop</name>
    <name type="synonym">Patinopecten yessoensis</name>
    <dbReference type="NCBI Taxonomy" id="6573"/>
    <lineage>
        <taxon>Eukaryota</taxon>
        <taxon>Metazoa</taxon>
        <taxon>Spiralia</taxon>
        <taxon>Lophotrochozoa</taxon>
        <taxon>Mollusca</taxon>
        <taxon>Bivalvia</taxon>
        <taxon>Autobranchia</taxon>
        <taxon>Pteriomorphia</taxon>
        <taxon>Pectinida</taxon>
        <taxon>Pectinoidea</taxon>
        <taxon>Pectinidae</taxon>
        <taxon>Mizuhopecten</taxon>
    </lineage>
</organism>
<dbReference type="SMART" id="SM00705">
    <property type="entry name" value="THEG"/>
    <property type="match status" value="7"/>
</dbReference>
<evidence type="ECO:0000313" key="4">
    <source>
        <dbReference type="Proteomes" id="UP000242188"/>
    </source>
</evidence>
<dbReference type="OrthoDB" id="25466at2759"/>
<evidence type="ECO:0000313" key="3">
    <source>
        <dbReference type="EMBL" id="OWF51412.1"/>
    </source>
</evidence>
<gene>
    <name evidence="3" type="ORF">KP79_PYT16899</name>
</gene>
<dbReference type="Pfam" id="PF14912">
    <property type="entry name" value="THEG"/>
    <property type="match status" value="4"/>
</dbReference>
<keyword evidence="1" id="KW-0677">Repeat</keyword>
<name>A0A210QRQ0_MIZYE</name>
<evidence type="ECO:0000256" key="2">
    <source>
        <dbReference type="SAM" id="MobiDB-lite"/>
    </source>
</evidence>
<comment type="caution">
    <text evidence="3">The sequence shown here is derived from an EMBL/GenBank/DDBJ whole genome shotgun (WGS) entry which is preliminary data.</text>
</comment>
<dbReference type="AlphaFoldDB" id="A0A210QRQ0"/>
<accession>A0A210QRQ0</accession>
<dbReference type="PANTHER" id="PTHR15901:SF15">
    <property type="entry name" value="TESTICULAR HAPLOID EXPRESSED GENE PROTEIN-LIKE"/>
    <property type="match status" value="1"/>
</dbReference>
<dbReference type="InterPro" id="IPR006623">
    <property type="entry name" value="THEG"/>
</dbReference>
<feature type="region of interest" description="Disordered" evidence="2">
    <location>
        <begin position="173"/>
        <end position="194"/>
    </location>
</feature>
<feature type="region of interest" description="Disordered" evidence="2">
    <location>
        <begin position="221"/>
        <end position="243"/>
    </location>
</feature>
<dbReference type="InterPro" id="IPR042401">
    <property type="entry name" value="SPMAP2-like"/>
</dbReference>
<reference evidence="3 4" key="1">
    <citation type="journal article" date="2017" name="Nat. Ecol. Evol.">
        <title>Scallop genome provides insights into evolution of bilaterian karyotype and development.</title>
        <authorList>
            <person name="Wang S."/>
            <person name="Zhang J."/>
            <person name="Jiao W."/>
            <person name="Li J."/>
            <person name="Xun X."/>
            <person name="Sun Y."/>
            <person name="Guo X."/>
            <person name="Huan P."/>
            <person name="Dong B."/>
            <person name="Zhang L."/>
            <person name="Hu X."/>
            <person name="Sun X."/>
            <person name="Wang J."/>
            <person name="Zhao C."/>
            <person name="Wang Y."/>
            <person name="Wang D."/>
            <person name="Huang X."/>
            <person name="Wang R."/>
            <person name="Lv J."/>
            <person name="Li Y."/>
            <person name="Zhang Z."/>
            <person name="Liu B."/>
            <person name="Lu W."/>
            <person name="Hui Y."/>
            <person name="Liang J."/>
            <person name="Zhou Z."/>
            <person name="Hou R."/>
            <person name="Li X."/>
            <person name="Liu Y."/>
            <person name="Li H."/>
            <person name="Ning X."/>
            <person name="Lin Y."/>
            <person name="Zhao L."/>
            <person name="Xing Q."/>
            <person name="Dou J."/>
            <person name="Li Y."/>
            <person name="Mao J."/>
            <person name="Guo H."/>
            <person name="Dou H."/>
            <person name="Li T."/>
            <person name="Mu C."/>
            <person name="Jiang W."/>
            <person name="Fu Q."/>
            <person name="Fu X."/>
            <person name="Miao Y."/>
            <person name="Liu J."/>
            <person name="Yu Q."/>
            <person name="Li R."/>
            <person name="Liao H."/>
            <person name="Li X."/>
            <person name="Kong Y."/>
            <person name="Jiang Z."/>
            <person name="Chourrout D."/>
            <person name="Li R."/>
            <person name="Bao Z."/>
        </authorList>
    </citation>
    <scope>NUCLEOTIDE SEQUENCE [LARGE SCALE GENOMIC DNA]</scope>
    <source>
        <strain evidence="3 4">PY_sf001</strain>
    </source>
</reference>
<dbReference type="PANTHER" id="PTHR15901">
    <property type="entry name" value="TESTICULAR HAPLOID EXPRESSED GENE PROTEIN"/>
    <property type="match status" value="1"/>
</dbReference>
<evidence type="ECO:0000256" key="1">
    <source>
        <dbReference type="ARBA" id="ARBA00022737"/>
    </source>
</evidence>
<dbReference type="EMBL" id="NEDP02002268">
    <property type="protein sequence ID" value="OWF51412.1"/>
    <property type="molecule type" value="Genomic_DNA"/>
</dbReference>
<dbReference type="Proteomes" id="UP000242188">
    <property type="component" value="Unassembled WGS sequence"/>
</dbReference>
<dbReference type="STRING" id="6573.A0A210QRQ0"/>
<proteinExistence type="predicted"/>